<dbReference type="Proteomes" id="UP001445472">
    <property type="component" value="Unassembled WGS sequence"/>
</dbReference>
<gene>
    <name evidence="1" type="ORF">ABT276_18520</name>
</gene>
<dbReference type="RefSeq" id="WP_351976917.1">
    <property type="nucleotide sequence ID" value="NZ_JBEPBX010000015.1"/>
</dbReference>
<organism evidence="1 2">
    <name type="scientific">Streptomyces xantholiticus</name>
    <dbReference type="NCBI Taxonomy" id="68285"/>
    <lineage>
        <taxon>Bacteria</taxon>
        <taxon>Bacillati</taxon>
        <taxon>Actinomycetota</taxon>
        <taxon>Actinomycetes</taxon>
        <taxon>Kitasatosporales</taxon>
        <taxon>Streptomycetaceae</taxon>
        <taxon>Streptomyces</taxon>
    </lineage>
</organism>
<sequence>MSVEETAKDVLMTMGMWWPDANSGSLRAAAGHWRDFADAVDDVCRISNGKAASLIRNNKGEAIDTAYPTS</sequence>
<name>A0ABV1UX05_9ACTN</name>
<accession>A0ABV1UX05</accession>
<comment type="caution">
    <text evidence="1">The sequence shown here is derived from an EMBL/GenBank/DDBJ whole genome shotgun (WGS) entry which is preliminary data.</text>
</comment>
<proteinExistence type="predicted"/>
<evidence type="ECO:0000313" key="2">
    <source>
        <dbReference type="Proteomes" id="UP001445472"/>
    </source>
</evidence>
<protein>
    <submittedName>
        <fullName evidence="1">Uncharacterized protein</fullName>
    </submittedName>
</protein>
<dbReference type="EMBL" id="JBEPBX010000015">
    <property type="protein sequence ID" value="MER6615318.1"/>
    <property type="molecule type" value="Genomic_DNA"/>
</dbReference>
<keyword evidence="2" id="KW-1185">Reference proteome</keyword>
<reference evidence="1 2" key="1">
    <citation type="submission" date="2024-06" db="EMBL/GenBank/DDBJ databases">
        <title>The Natural Products Discovery Center: Release of the First 8490 Sequenced Strains for Exploring Actinobacteria Biosynthetic Diversity.</title>
        <authorList>
            <person name="Kalkreuter E."/>
            <person name="Kautsar S.A."/>
            <person name="Yang D."/>
            <person name="Bader C.D."/>
            <person name="Teijaro C.N."/>
            <person name="Fluegel L."/>
            <person name="Davis C.M."/>
            <person name="Simpson J.R."/>
            <person name="Lauterbach L."/>
            <person name="Steele A.D."/>
            <person name="Gui C."/>
            <person name="Meng S."/>
            <person name="Li G."/>
            <person name="Viehrig K."/>
            <person name="Ye F."/>
            <person name="Su P."/>
            <person name="Kiefer A.F."/>
            <person name="Nichols A."/>
            <person name="Cepeda A.J."/>
            <person name="Yan W."/>
            <person name="Fan B."/>
            <person name="Jiang Y."/>
            <person name="Adhikari A."/>
            <person name="Zheng C.-J."/>
            <person name="Schuster L."/>
            <person name="Cowan T.M."/>
            <person name="Smanski M.J."/>
            <person name="Chevrette M.G."/>
            <person name="De Carvalho L.P.S."/>
            <person name="Shen B."/>
        </authorList>
    </citation>
    <scope>NUCLEOTIDE SEQUENCE [LARGE SCALE GENOMIC DNA]</scope>
    <source>
        <strain evidence="1 2">NPDC000837</strain>
    </source>
</reference>
<evidence type="ECO:0000313" key="1">
    <source>
        <dbReference type="EMBL" id="MER6615318.1"/>
    </source>
</evidence>